<evidence type="ECO:0000313" key="2">
    <source>
        <dbReference type="EMBL" id="CAE8598060.1"/>
    </source>
</evidence>
<evidence type="ECO:0000313" key="3">
    <source>
        <dbReference type="Proteomes" id="UP000654075"/>
    </source>
</evidence>
<reference evidence="2" key="1">
    <citation type="submission" date="2021-02" db="EMBL/GenBank/DDBJ databases">
        <authorList>
            <person name="Dougan E. K."/>
            <person name="Rhodes N."/>
            <person name="Thang M."/>
            <person name="Chan C."/>
        </authorList>
    </citation>
    <scope>NUCLEOTIDE SEQUENCE</scope>
</reference>
<keyword evidence="3" id="KW-1185">Reference proteome</keyword>
<dbReference type="Proteomes" id="UP000654075">
    <property type="component" value="Unassembled WGS sequence"/>
</dbReference>
<gene>
    <name evidence="2" type="ORF">PGLA1383_LOCUS16474</name>
</gene>
<accession>A0A813EK61</accession>
<feature type="compositionally biased region" description="Low complexity" evidence="1">
    <location>
        <begin position="82"/>
        <end position="112"/>
    </location>
</feature>
<dbReference type="AlphaFoldDB" id="A0A813EK61"/>
<organism evidence="2 3">
    <name type="scientific">Polarella glacialis</name>
    <name type="common">Dinoflagellate</name>
    <dbReference type="NCBI Taxonomy" id="89957"/>
    <lineage>
        <taxon>Eukaryota</taxon>
        <taxon>Sar</taxon>
        <taxon>Alveolata</taxon>
        <taxon>Dinophyceae</taxon>
        <taxon>Suessiales</taxon>
        <taxon>Suessiaceae</taxon>
        <taxon>Polarella</taxon>
    </lineage>
</organism>
<feature type="region of interest" description="Disordered" evidence="1">
    <location>
        <begin position="16"/>
        <end position="115"/>
    </location>
</feature>
<sequence length="212" mass="23959">MGGFREWELTCIRKSLKEHGDAKAAGKKGAGAESSDEHQQQQQQQQQQQKQKQQQQQHQQLEPVAQVAQEQKRPVGWKWRRTSTWPTKATTTITPTITPTDHNNSNNNNNNNRPKLRSKVSWAADATPEIPLEQADAATSPKCNILPASRHRGHHQQLVVVVAVARLLLRLQQRQQHPVSSVTPEQLIGLSIPRPSCMEHKLNQTNSQRQVV</sequence>
<protein>
    <submittedName>
        <fullName evidence="2">Uncharacterized protein</fullName>
    </submittedName>
</protein>
<evidence type="ECO:0000256" key="1">
    <source>
        <dbReference type="SAM" id="MobiDB-lite"/>
    </source>
</evidence>
<dbReference type="EMBL" id="CAJNNV010009991">
    <property type="protein sequence ID" value="CAE8598060.1"/>
    <property type="molecule type" value="Genomic_DNA"/>
</dbReference>
<feature type="compositionally biased region" description="Low complexity" evidence="1">
    <location>
        <begin position="40"/>
        <end position="60"/>
    </location>
</feature>
<comment type="caution">
    <text evidence="2">The sequence shown here is derived from an EMBL/GenBank/DDBJ whole genome shotgun (WGS) entry which is preliminary data.</text>
</comment>
<name>A0A813EK61_POLGL</name>
<proteinExistence type="predicted"/>